<protein>
    <submittedName>
        <fullName evidence="1">Uncharacterized protein</fullName>
    </submittedName>
</protein>
<keyword evidence="2" id="KW-1185">Reference proteome</keyword>
<dbReference type="AlphaFoldDB" id="A0A7W7MMS2"/>
<organism evidence="1 2">
    <name type="scientific">Actinoplanes digitatis</name>
    <dbReference type="NCBI Taxonomy" id="1868"/>
    <lineage>
        <taxon>Bacteria</taxon>
        <taxon>Bacillati</taxon>
        <taxon>Actinomycetota</taxon>
        <taxon>Actinomycetes</taxon>
        <taxon>Micromonosporales</taxon>
        <taxon>Micromonosporaceae</taxon>
        <taxon>Actinoplanes</taxon>
    </lineage>
</organism>
<sequence>MTGFGEGPADRLQGGSCRRFTVAANGVYLARAADADNKTLASAVYDGVSLACAVAWCNLGAGTYYLVAEPGAAEPYSEPFRATVVDLNGPGCEAVAAQGFSTAYRGTFASQGEVRCLDLPDAPGRYQVTLAPEDPNRPMVQLIQDQDARPCASGHVTDLLGCELDIPGSASLIVVSQDPRTTGEYRVAVQRTTGANECADMSPGVPGAPGHATVSLSGADFITCFDLPDGGSGSDEILTLDRVEGDGTASLSVYDNDGRLVCQDTDAAAYQQLGCGLGSARHMVVVRSANGSGRYRISQVTAISESCTAPTSTAFGGPATAGSISISGDVRCYRVPVNSWIGAQSGGDTPTIGRFGEDGELHTCPALPCLVQSTEVIVAAAKPADYRLDTWAVGYDYTAPADCGVITDNTAYGFGPVTGTLSADDRAHCVSVPTGLYDEFRLTTENVEPYLINGDGGIVRCDQDGTAWTCLPKPSLVNSRALVAFIAERPGPFRAEAACVTLLRLCNHASFGLGSPAPFVLTAGATATFAIFGTALHQQDTLWLTRGGERVTPIVVRSVSANRDHYTVDIDLTRVEPGRYDLEATSYSAPQRPSTYREVVVVQPTQLAVATKPSISGKAAVGVKVTVNPGVWSPAVEYYQYQWAANGVPIARATASSYTIPAELRGKRLTVTVTGRHANHLENVATSAALTVGYGVAPKATAKPKIVGTVKVGRTVKTSSGTWSPKPTSYRYEWRVNGKLVATTGRLKLKKSWSGKKLTLTVVVKRTGHYDGRTVSATIKIKK</sequence>
<name>A0A7W7MMS2_9ACTN</name>
<comment type="caution">
    <text evidence="1">The sequence shown here is derived from an EMBL/GenBank/DDBJ whole genome shotgun (WGS) entry which is preliminary data.</text>
</comment>
<dbReference type="RefSeq" id="WP_184988897.1">
    <property type="nucleotide sequence ID" value="NZ_BOMK01000029.1"/>
</dbReference>
<proteinExistence type="predicted"/>
<dbReference type="EMBL" id="JACHNH010000001">
    <property type="protein sequence ID" value="MBB4759770.1"/>
    <property type="molecule type" value="Genomic_DNA"/>
</dbReference>
<evidence type="ECO:0000313" key="1">
    <source>
        <dbReference type="EMBL" id="MBB4759770.1"/>
    </source>
</evidence>
<reference evidence="1 2" key="1">
    <citation type="submission" date="2020-08" db="EMBL/GenBank/DDBJ databases">
        <title>Sequencing the genomes of 1000 actinobacteria strains.</title>
        <authorList>
            <person name="Klenk H.-P."/>
        </authorList>
    </citation>
    <scope>NUCLEOTIDE SEQUENCE [LARGE SCALE GENOMIC DNA]</scope>
    <source>
        <strain evidence="1 2">DSM 43149</strain>
    </source>
</reference>
<gene>
    <name evidence="1" type="ORF">BJ971_000326</name>
</gene>
<dbReference type="Proteomes" id="UP000578112">
    <property type="component" value="Unassembled WGS sequence"/>
</dbReference>
<dbReference type="Gene3D" id="2.60.40.2700">
    <property type="match status" value="1"/>
</dbReference>
<evidence type="ECO:0000313" key="2">
    <source>
        <dbReference type="Proteomes" id="UP000578112"/>
    </source>
</evidence>
<accession>A0A7W7MMS2</accession>